<feature type="region of interest" description="Disordered" evidence="1">
    <location>
        <begin position="106"/>
        <end position="134"/>
    </location>
</feature>
<dbReference type="EMBL" id="GG704913">
    <property type="protein sequence ID" value="EAS30168.2"/>
    <property type="molecule type" value="Genomic_DNA"/>
</dbReference>
<name>A0A0E1S1I0_COCIM</name>
<proteinExistence type="predicted"/>
<dbReference type="InParanoid" id="A0A0E1S1I0"/>
<reference evidence="3" key="2">
    <citation type="journal article" date="2010" name="Genome Res.">
        <title>Population genomic sequencing of Coccidioides fungi reveals recent hybridization and transposon control.</title>
        <authorList>
            <person name="Neafsey D.E."/>
            <person name="Barker B.M."/>
            <person name="Sharpton T.J."/>
            <person name="Stajich J.E."/>
            <person name="Park D.J."/>
            <person name="Whiston E."/>
            <person name="Hung C.-Y."/>
            <person name="McMahan C."/>
            <person name="White J."/>
            <person name="Sykes S."/>
            <person name="Heiman D."/>
            <person name="Young S."/>
            <person name="Zeng Q."/>
            <person name="Abouelleil A."/>
            <person name="Aftuck L."/>
            <person name="Bessette D."/>
            <person name="Brown A."/>
            <person name="FitzGerald M."/>
            <person name="Lui A."/>
            <person name="Macdonald J.P."/>
            <person name="Priest M."/>
            <person name="Orbach M.J."/>
            <person name="Galgiani J.N."/>
            <person name="Kirkland T.N."/>
            <person name="Cole G.T."/>
            <person name="Birren B.W."/>
            <person name="Henn M.R."/>
            <person name="Taylor J.W."/>
            <person name="Rounsley S.D."/>
        </authorList>
    </citation>
    <scope>GENOME REANNOTATION</scope>
    <source>
        <strain evidence="3">RS</strain>
    </source>
</reference>
<organism evidence="2 3">
    <name type="scientific">Coccidioides immitis (strain RS)</name>
    <name type="common">Valley fever fungus</name>
    <dbReference type="NCBI Taxonomy" id="246410"/>
    <lineage>
        <taxon>Eukaryota</taxon>
        <taxon>Fungi</taxon>
        <taxon>Dikarya</taxon>
        <taxon>Ascomycota</taxon>
        <taxon>Pezizomycotina</taxon>
        <taxon>Eurotiomycetes</taxon>
        <taxon>Eurotiomycetidae</taxon>
        <taxon>Onygenales</taxon>
        <taxon>Onygenaceae</taxon>
        <taxon>Coccidioides</taxon>
    </lineage>
</organism>
<dbReference type="Proteomes" id="UP000001261">
    <property type="component" value="Unassembled WGS sequence"/>
</dbReference>
<evidence type="ECO:0000256" key="1">
    <source>
        <dbReference type="SAM" id="MobiDB-lite"/>
    </source>
</evidence>
<evidence type="ECO:0000313" key="3">
    <source>
        <dbReference type="Proteomes" id="UP000001261"/>
    </source>
</evidence>
<keyword evidence="3" id="KW-1185">Reference proteome</keyword>
<feature type="compositionally biased region" description="Basic and acidic residues" evidence="1">
    <location>
        <begin position="9"/>
        <end position="20"/>
    </location>
</feature>
<accession>A0A0E1S1I0</accession>
<dbReference type="RefSeq" id="XP_001241751.2">
    <property type="nucleotide sequence ID" value="XM_001241750.2"/>
</dbReference>
<dbReference type="GeneID" id="4560256"/>
<dbReference type="KEGG" id="cim:CIMG_08914"/>
<dbReference type="AlphaFoldDB" id="A0A0E1S1I0"/>
<sequence length="188" mass="20786">MEVGWFVSVDERPAGEEYRAQNHSGSLKLGSHNTHTLRDPDNSERDRQANQPQERPGRGGNRAEPSLAFARESISHADRCLSLSAGGRDKHVRWCWGFGGVQERLRPQDGSEASPGHSCGLETHDVARQSPRQHHPARDCIRCPLLVVVVRSLRLARNVSAPLSWVLYRRSLPSLTESSGGTSNNPTP</sequence>
<protein>
    <submittedName>
        <fullName evidence="2">Uncharacterized protein</fullName>
    </submittedName>
</protein>
<reference evidence="3" key="1">
    <citation type="journal article" date="2009" name="Genome Res.">
        <title>Comparative genomic analyses of the human fungal pathogens Coccidioides and their relatives.</title>
        <authorList>
            <person name="Sharpton T.J."/>
            <person name="Stajich J.E."/>
            <person name="Rounsley S.D."/>
            <person name="Gardner M.J."/>
            <person name="Wortman J.R."/>
            <person name="Jordar V.S."/>
            <person name="Maiti R."/>
            <person name="Kodira C.D."/>
            <person name="Neafsey D.E."/>
            <person name="Zeng Q."/>
            <person name="Hung C.-Y."/>
            <person name="McMahan C."/>
            <person name="Muszewska A."/>
            <person name="Grynberg M."/>
            <person name="Mandel M.A."/>
            <person name="Kellner E.M."/>
            <person name="Barker B.M."/>
            <person name="Galgiani J.N."/>
            <person name="Orbach M.J."/>
            <person name="Kirkland T.N."/>
            <person name="Cole G.T."/>
            <person name="Henn M.R."/>
            <person name="Birren B.W."/>
            <person name="Taylor J.W."/>
        </authorList>
    </citation>
    <scope>NUCLEOTIDE SEQUENCE [LARGE SCALE GENOMIC DNA]</scope>
    <source>
        <strain evidence="3">RS</strain>
    </source>
</reference>
<dbReference type="VEuPathDB" id="FungiDB:CIMG_08914"/>
<feature type="compositionally biased region" description="Basic and acidic residues" evidence="1">
    <location>
        <begin position="36"/>
        <end position="48"/>
    </location>
</feature>
<evidence type="ECO:0000313" key="2">
    <source>
        <dbReference type="EMBL" id="EAS30168.2"/>
    </source>
</evidence>
<gene>
    <name evidence="2" type="ORF">CIMG_08914</name>
</gene>
<feature type="region of interest" description="Disordered" evidence="1">
    <location>
        <begin position="1"/>
        <end position="64"/>
    </location>
</feature>